<dbReference type="KEGG" id="tva:4759891"/>
<sequence length="219" mass="25298">MTLSFLISLVYSGEEGIFAKIYDKKIVNFSVSGNSYQYVNGTKRLTKPEYAIYPFDKLYDWCSNCPLNYDDHPFITFYVENHEFKFNGYLIRAGCCDEGCCCDDTYYGCAYCCLYSWSIQISNDNQTWTTVHSIAKDAKMRDCKEATFQFEKYYVAKYVRLIQDERCPGYPPCLAINRIDFFGTALSSGVEEEFVSYHDDDEDVSIIGHISKNGNARFN</sequence>
<proteinExistence type="predicted"/>
<dbReference type="AlphaFoldDB" id="A2EZ72"/>
<dbReference type="InterPro" id="IPR008979">
    <property type="entry name" value="Galactose-bd-like_sf"/>
</dbReference>
<organism evidence="1 2">
    <name type="scientific">Trichomonas vaginalis (strain ATCC PRA-98 / G3)</name>
    <dbReference type="NCBI Taxonomy" id="412133"/>
    <lineage>
        <taxon>Eukaryota</taxon>
        <taxon>Metamonada</taxon>
        <taxon>Parabasalia</taxon>
        <taxon>Trichomonadida</taxon>
        <taxon>Trichomonadidae</taxon>
        <taxon>Trichomonas</taxon>
    </lineage>
</organism>
<evidence type="ECO:0000313" key="1">
    <source>
        <dbReference type="EMBL" id="EAY02060.1"/>
    </source>
</evidence>
<reference evidence="1" key="1">
    <citation type="submission" date="2006-10" db="EMBL/GenBank/DDBJ databases">
        <authorList>
            <person name="Amadeo P."/>
            <person name="Zhao Q."/>
            <person name="Wortman J."/>
            <person name="Fraser-Liggett C."/>
            <person name="Carlton J."/>
        </authorList>
    </citation>
    <scope>NUCLEOTIDE SEQUENCE</scope>
    <source>
        <strain evidence="1">G3</strain>
    </source>
</reference>
<dbReference type="SUPFAM" id="SSF49785">
    <property type="entry name" value="Galactose-binding domain-like"/>
    <property type="match status" value="1"/>
</dbReference>
<keyword evidence="2" id="KW-1185">Reference proteome</keyword>
<name>A2EZ72_TRIV3</name>
<dbReference type="VEuPathDB" id="TrichDB:TVAG_383630"/>
<accession>A2EZ72</accession>
<dbReference type="Proteomes" id="UP000001542">
    <property type="component" value="Unassembled WGS sequence"/>
</dbReference>
<dbReference type="RefSeq" id="XP_001330514.1">
    <property type="nucleotide sequence ID" value="XM_001330479.1"/>
</dbReference>
<gene>
    <name evidence="1" type="ORF">TVAG_383630</name>
</gene>
<evidence type="ECO:0008006" key="3">
    <source>
        <dbReference type="Google" id="ProtNLM"/>
    </source>
</evidence>
<protein>
    <recommendedName>
        <fullName evidence="3">F5/8 type C domain-containing protein</fullName>
    </recommendedName>
</protein>
<evidence type="ECO:0000313" key="2">
    <source>
        <dbReference type="Proteomes" id="UP000001542"/>
    </source>
</evidence>
<reference evidence="1" key="2">
    <citation type="journal article" date="2007" name="Science">
        <title>Draft genome sequence of the sexually transmitted pathogen Trichomonas vaginalis.</title>
        <authorList>
            <person name="Carlton J.M."/>
            <person name="Hirt R.P."/>
            <person name="Silva J.C."/>
            <person name="Delcher A.L."/>
            <person name="Schatz M."/>
            <person name="Zhao Q."/>
            <person name="Wortman J.R."/>
            <person name="Bidwell S.L."/>
            <person name="Alsmark U.C.M."/>
            <person name="Besteiro S."/>
            <person name="Sicheritz-Ponten T."/>
            <person name="Noel C.J."/>
            <person name="Dacks J.B."/>
            <person name="Foster P.G."/>
            <person name="Simillion C."/>
            <person name="Van de Peer Y."/>
            <person name="Miranda-Saavedra D."/>
            <person name="Barton G.J."/>
            <person name="Westrop G.D."/>
            <person name="Mueller S."/>
            <person name="Dessi D."/>
            <person name="Fiori P.L."/>
            <person name="Ren Q."/>
            <person name="Paulsen I."/>
            <person name="Zhang H."/>
            <person name="Bastida-Corcuera F.D."/>
            <person name="Simoes-Barbosa A."/>
            <person name="Brown M.T."/>
            <person name="Hayes R.D."/>
            <person name="Mukherjee M."/>
            <person name="Okumura C.Y."/>
            <person name="Schneider R."/>
            <person name="Smith A.J."/>
            <person name="Vanacova S."/>
            <person name="Villalvazo M."/>
            <person name="Haas B.J."/>
            <person name="Pertea M."/>
            <person name="Feldblyum T.V."/>
            <person name="Utterback T.R."/>
            <person name="Shu C.L."/>
            <person name="Osoegawa K."/>
            <person name="de Jong P.J."/>
            <person name="Hrdy I."/>
            <person name="Horvathova L."/>
            <person name="Zubacova Z."/>
            <person name="Dolezal P."/>
            <person name="Malik S.B."/>
            <person name="Logsdon J.M. Jr."/>
            <person name="Henze K."/>
            <person name="Gupta A."/>
            <person name="Wang C.C."/>
            <person name="Dunne R.L."/>
            <person name="Upcroft J.A."/>
            <person name="Upcroft P."/>
            <person name="White O."/>
            <person name="Salzberg S.L."/>
            <person name="Tang P."/>
            <person name="Chiu C.-H."/>
            <person name="Lee Y.-S."/>
            <person name="Embley T.M."/>
            <person name="Coombs G.H."/>
            <person name="Mottram J.C."/>
            <person name="Tachezy J."/>
            <person name="Fraser-Liggett C.M."/>
            <person name="Johnson P.J."/>
        </authorList>
    </citation>
    <scope>NUCLEOTIDE SEQUENCE [LARGE SCALE GENOMIC DNA]</scope>
    <source>
        <strain evidence="1">G3</strain>
    </source>
</reference>
<dbReference type="SMR" id="A2EZ72"/>
<dbReference type="EMBL" id="DS113548">
    <property type="protein sequence ID" value="EAY02060.1"/>
    <property type="molecule type" value="Genomic_DNA"/>
</dbReference>
<dbReference type="Gene3D" id="2.60.120.260">
    <property type="entry name" value="Galactose-binding domain-like"/>
    <property type="match status" value="1"/>
</dbReference>
<dbReference type="VEuPathDB" id="TrichDB:TVAGG3_0459170"/>
<dbReference type="InParanoid" id="A2EZ72"/>